<feature type="transmembrane region" description="Helical" evidence="7">
    <location>
        <begin position="189"/>
        <end position="206"/>
    </location>
</feature>
<keyword evidence="7" id="KW-0472">Membrane</keyword>
<dbReference type="Pfam" id="PF13682">
    <property type="entry name" value="CZB"/>
    <property type="match status" value="1"/>
</dbReference>
<keyword evidence="12" id="KW-1185">Reference proteome</keyword>
<dbReference type="CDD" id="cd00130">
    <property type="entry name" value="PAS"/>
    <property type="match status" value="1"/>
</dbReference>
<dbReference type="Gene3D" id="1.20.120.30">
    <property type="entry name" value="Aspartate receptor, ligand-binding domain"/>
    <property type="match status" value="1"/>
</dbReference>
<dbReference type="SMART" id="SM00086">
    <property type="entry name" value="PAC"/>
    <property type="match status" value="1"/>
</dbReference>
<dbReference type="PROSITE" id="PS50111">
    <property type="entry name" value="CHEMOTAXIS_TRANSDUC_2"/>
    <property type="match status" value="1"/>
</dbReference>
<feature type="domain" description="HAMP" evidence="10">
    <location>
        <begin position="428"/>
        <end position="480"/>
    </location>
</feature>
<dbReference type="PRINTS" id="PR00260">
    <property type="entry name" value="CHEMTRNSDUCR"/>
</dbReference>
<organism evidence="11 12">
    <name type="scientific">Hydrogenovibrio marinus</name>
    <dbReference type="NCBI Taxonomy" id="28885"/>
    <lineage>
        <taxon>Bacteria</taxon>
        <taxon>Pseudomonadati</taxon>
        <taxon>Pseudomonadota</taxon>
        <taxon>Gammaproteobacteria</taxon>
        <taxon>Thiotrichales</taxon>
        <taxon>Piscirickettsiaceae</taxon>
        <taxon>Hydrogenovibrio</taxon>
    </lineage>
</organism>
<evidence type="ECO:0000313" key="12">
    <source>
        <dbReference type="Proteomes" id="UP000027341"/>
    </source>
</evidence>
<feature type="region of interest" description="Disordered" evidence="6">
    <location>
        <begin position="859"/>
        <end position="929"/>
    </location>
</feature>
<dbReference type="STRING" id="28885.EI16_05175"/>
<feature type="domain" description="Methyl-accepting transducer" evidence="8">
    <location>
        <begin position="485"/>
        <end position="714"/>
    </location>
</feature>
<dbReference type="PROSITE" id="PS50112">
    <property type="entry name" value="PAS"/>
    <property type="match status" value="1"/>
</dbReference>
<dbReference type="NCBIfam" id="TIGR00229">
    <property type="entry name" value="sensory_box"/>
    <property type="match status" value="1"/>
</dbReference>
<proteinExistence type="inferred from homology"/>
<evidence type="ECO:0000259" key="10">
    <source>
        <dbReference type="PROSITE" id="PS50885"/>
    </source>
</evidence>
<dbReference type="PANTHER" id="PTHR43531:SF14">
    <property type="entry name" value="METHYL-ACCEPTING CHEMOTAXIS PROTEIN I-RELATED"/>
    <property type="match status" value="1"/>
</dbReference>
<dbReference type="GO" id="GO:0006935">
    <property type="term" value="P:chemotaxis"/>
    <property type="evidence" value="ECO:0007669"/>
    <property type="project" value="InterPro"/>
</dbReference>
<dbReference type="SUPFAM" id="SSF58104">
    <property type="entry name" value="Methyl-accepting chemotaxis protein (MCP) signaling domain"/>
    <property type="match status" value="1"/>
</dbReference>
<dbReference type="InterPro" id="IPR004090">
    <property type="entry name" value="Chemotax_Me-accpt_rcpt"/>
</dbReference>
<dbReference type="GO" id="GO:0005886">
    <property type="term" value="C:plasma membrane"/>
    <property type="evidence" value="ECO:0007669"/>
    <property type="project" value="TreeGrafter"/>
</dbReference>
<sequence>MRNNQPITNEEYKVPQGIHLVSKTDLVGNIIECNDAFEAASGFTRNELIGQPHNIIRHPDVPPVVFEDMWKTLKSGLTWSQLVKNRRKNGGFYWVLAQATPIFANGKPIGYMSVRSAINEEQKKAATQAYKDIASGKAHIHYGQIYYGINWQKLNIFAGIKLTTLLPSIATIALLPIIATKFLGAHVTLEYAGLTLLLGSLIWVGFKQERNYAKYTKQLLQLASGDILNSKNVDARSSSGKLIKSMESVSLAYLASCEEAASQLDKARQMQLVLDKTDCNVMIADKNYNITYMNERLKDLFEEKYEQIKSEFPSFDIKNLIGSNIDIFHKNPAHNRAMLDQMPDEMKANIKISNLHFELHVMAMKDRTGSRIGTLVEWVDRTQDLVILEEVKHTIDLMKFGILDKRIDVSKISGVTREVSESINELIDALEMPINQAIKVATDMADGVLNHHIETPAHGRFALLQDALNVAVDNLGSLIGQTKNAIDSVKGSALEISNSSIELNDRTQQQAASIEETAASMEQMTSTVKQNADNAIEASKVTKHSAQQAGSGVTVMENAIASMEQIHESSQKINDIISLIDNIAFQTNLLALNAAVEAARAGEHGRGFAVVAGEVRNLAGKSAEAAKDIRNLIEDTVQKVSEGTQHVKNSGEALNGIAESINKVNQIIEEIAASSHEQSEGVDQVNLAITSIDGAVQQNAALVEESTATAEQLGNMAEAMDHTILAFTINHFMSHLYTPAETMGFDFSSARRGHRQWRVKVRAYINHVDIDFDRNTASDGTQCALGKWIYGPGKVVSHLPSYTELEHAHSNLHAFIGSVLDLVDVGDVEKATEEMDKLESMSLDVIDKITALEKDIAMGGTETRHTSQPKPVTKTVSATSNSVKSSTDKPKIAVTHKPASDITLHSDTDTQTPPPSTLEMESCDEWGEF</sequence>
<dbReference type="GO" id="GO:0004888">
    <property type="term" value="F:transmembrane signaling receptor activity"/>
    <property type="evidence" value="ECO:0007669"/>
    <property type="project" value="InterPro"/>
</dbReference>
<evidence type="ECO:0000259" key="9">
    <source>
        <dbReference type="PROSITE" id="PS50112"/>
    </source>
</evidence>
<dbReference type="Gene3D" id="1.10.287.950">
    <property type="entry name" value="Methyl-accepting chemotaxis protein"/>
    <property type="match status" value="1"/>
</dbReference>
<dbReference type="PROSITE" id="PS50885">
    <property type="entry name" value="HAMP"/>
    <property type="match status" value="1"/>
</dbReference>
<evidence type="ECO:0000256" key="7">
    <source>
        <dbReference type="SAM" id="Phobius"/>
    </source>
</evidence>
<dbReference type="Pfam" id="PF00015">
    <property type="entry name" value="MCPsignal"/>
    <property type="match status" value="1"/>
</dbReference>
<comment type="subcellular location">
    <subcellularLocation>
        <location evidence="1">Membrane</location>
    </subcellularLocation>
</comment>
<keyword evidence="3 5" id="KW-0807">Transducer</keyword>
<protein>
    <recommendedName>
        <fullName evidence="13">Chemotaxis protein</fullName>
    </recommendedName>
</protein>
<dbReference type="InterPro" id="IPR013655">
    <property type="entry name" value="PAS_fold_3"/>
</dbReference>
<comment type="similarity">
    <text evidence="4">Belongs to the methyl-accepting chemotaxis (MCP) protein family.</text>
</comment>
<dbReference type="InterPro" id="IPR051310">
    <property type="entry name" value="MCP_chemotaxis"/>
</dbReference>
<dbReference type="FunFam" id="1.10.287.950:FF:000001">
    <property type="entry name" value="Methyl-accepting chemotaxis sensory transducer"/>
    <property type="match status" value="1"/>
</dbReference>
<dbReference type="SMART" id="SM00283">
    <property type="entry name" value="MA"/>
    <property type="match status" value="1"/>
</dbReference>
<dbReference type="Pfam" id="PF18947">
    <property type="entry name" value="HAMP_2"/>
    <property type="match status" value="1"/>
</dbReference>
<dbReference type="GO" id="GO:0007165">
    <property type="term" value="P:signal transduction"/>
    <property type="evidence" value="ECO:0007669"/>
    <property type="project" value="UniProtKB-KW"/>
</dbReference>
<dbReference type="AlphaFoldDB" id="A0A066ZZE0"/>
<dbReference type="RefSeq" id="WP_051623024.1">
    <property type="nucleotide sequence ID" value="NZ_AP020335.1"/>
</dbReference>
<keyword evidence="7" id="KW-1133">Transmembrane helix</keyword>
<feature type="domain" description="PAS" evidence="9">
    <location>
        <begin position="25"/>
        <end position="76"/>
    </location>
</feature>
<dbReference type="InterPro" id="IPR035965">
    <property type="entry name" value="PAS-like_dom_sf"/>
</dbReference>
<dbReference type="SUPFAM" id="SSF55785">
    <property type="entry name" value="PYP-like sensor domain (PAS domain)"/>
    <property type="match status" value="1"/>
</dbReference>
<dbReference type="Pfam" id="PF08447">
    <property type="entry name" value="PAS_3"/>
    <property type="match status" value="1"/>
</dbReference>
<gene>
    <name evidence="11" type="ORF">EI16_05175</name>
</gene>
<evidence type="ECO:0000256" key="2">
    <source>
        <dbReference type="ARBA" id="ARBA00022481"/>
    </source>
</evidence>
<dbReference type="InterPro" id="IPR001610">
    <property type="entry name" value="PAC"/>
</dbReference>
<dbReference type="EMBL" id="JMIU01000001">
    <property type="protein sequence ID" value="KDN95691.1"/>
    <property type="molecule type" value="Genomic_DNA"/>
</dbReference>
<reference evidence="11 12" key="1">
    <citation type="submission" date="2014-04" db="EMBL/GenBank/DDBJ databases">
        <title>Draft genome sequence of Hydrogenovibrio marinus MH-110, a model organism for aerobic H2 metabolism.</title>
        <authorList>
            <person name="Cha H.J."/>
            <person name="Jo B.H."/>
            <person name="Hwang B.H."/>
        </authorList>
    </citation>
    <scope>NUCLEOTIDE SEQUENCE [LARGE SCALE GENOMIC DNA]</scope>
    <source>
        <strain evidence="11 12">MH-110</strain>
    </source>
</reference>
<accession>A0A066ZZE0</accession>
<dbReference type="InterPro" id="IPR004089">
    <property type="entry name" value="MCPsignal_dom"/>
</dbReference>
<evidence type="ECO:0000256" key="4">
    <source>
        <dbReference type="ARBA" id="ARBA00029447"/>
    </source>
</evidence>
<keyword evidence="7" id="KW-0812">Transmembrane</keyword>
<dbReference type="InterPro" id="IPR003660">
    <property type="entry name" value="HAMP_dom"/>
</dbReference>
<evidence type="ECO:0008006" key="13">
    <source>
        <dbReference type="Google" id="ProtNLM"/>
    </source>
</evidence>
<evidence type="ECO:0000256" key="3">
    <source>
        <dbReference type="ARBA" id="ARBA00023224"/>
    </source>
</evidence>
<dbReference type="Gene3D" id="3.30.450.20">
    <property type="entry name" value="PAS domain"/>
    <property type="match status" value="2"/>
</dbReference>
<dbReference type="PANTHER" id="PTHR43531">
    <property type="entry name" value="PROTEIN ICFG"/>
    <property type="match status" value="1"/>
</dbReference>
<dbReference type="Proteomes" id="UP000027341">
    <property type="component" value="Unassembled WGS sequence"/>
</dbReference>
<dbReference type="InterPro" id="IPR025991">
    <property type="entry name" value="Chemoreceptor_zinc-bind_dom"/>
</dbReference>
<keyword evidence="2" id="KW-0488">Methylation</keyword>
<evidence type="ECO:0000256" key="1">
    <source>
        <dbReference type="ARBA" id="ARBA00004370"/>
    </source>
</evidence>
<name>A0A066ZZE0_HYDMR</name>
<evidence type="ECO:0000256" key="6">
    <source>
        <dbReference type="SAM" id="MobiDB-lite"/>
    </source>
</evidence>
<comment type="caution">
    <text evidence="11">The sequence shown here is derived from an EMBL/GenBank/DDBJ whole genome shotgun (WGS) entry which is preliminary data.</text>
</comment>
<dbReference type="CDD" id="cd11386">
    <property type="entry name" value="MCP_signal"/>
    <property type="match status" value="1"/>
</dbReference>
<feature type="compositionally biased region" description="Polar residues" evidence="6">
    <location>
        <begin position="866"/>
        <end position="885"/>
    </location>
</feature>
<dbReference type="InterPro" id="IPR000014">
    <property type="entry name" value="PAS"/>
</dbReference>
<evidence type="ECO:0000259" key="8">
    <source>
        <dbReference type="PROSITE" id="PS50111"/>
    </source>
</evidence>
<feature type="transmembrane region" description="Helical" evidence="7">
    <location>
        <begin position="162"/>
        <end position="183"/>
    </location>
</feature>
<evidence type="ECO:0000313" key="11">
    <source>
        <dbReference type="EMBL" id="KDN95691.1"/>
    </source>
</evidence>
<evidence type="ECO:0000256" key="5">
    <source>
        <dbReference type="PROSITE-ProRule" id="PRU00284"/>
    </source>
</evidence>
<dbReference type="SMART" id="SM00091">
    <property type="entry name" value="PAS"/>
    <property type="match status" value="2"/>
</dbReference>